<keyword evidence="2" id="KW-1185">Reference proteome</keyword>
<evidence type="ECO:0000313" key="1">
    <source>
        <dbReference type="EMBL" id="EYB88765.1"/>
    </source>
</evidence>
<sequence>MLNWRCGYEAVCKVSSPLGFIENSRALGILKRILYVRAKCDMGSKCHRLPAYIESKSEYRKHREKDDVKRIDRNPVTPVGSFSNFTRKSKNEFCQTNHIPVNARRIDHNSESMSIQNTPPITLW</sequence>
<comment type="caution">
    <text evidence="1">The sequence shown here is derived from an EMBL/GenBank/DDBJ whole genome shotgun (WGS) entry which is preliminary data.</text>
</comment>
<dbReference type="EMBL" id="JARK01001578">
    <property type="protein sequence ID" value="EYB88765.1"/>
    <property type="molecule type" value="Genomic_DNA"/>
</dbReference>
<accession>A0A016SDP0</accession>
<organism evidence="1 2">
    <name type="scientific">Ancylostoma ceylanicum</name>
    <dbReference type="NCBI Taxonomy" id="53326"/>
    <lineage>
        <taxon>Eukaryota</taxon>
        <taxon>Metazoa</taxon>
        <taxon>Ecdysozoa</taxon>
        <taxon>Nematoda</taxon>
        <taxon>Chromadorea</taxon>
        <taxon>Rhabditida</taxon>
        <taxon>Rhabditina</taxon>
        <taxon>Rhabditomorpha</taxon>
        <taxon>Strongyloidea</taxon>
        <taxon>Ancylostomatidae</taxon>
        <taxon>Ancylostomatinae</taxon>
        <taxon>Ancylostoma</taxon>
    </lineage>
</organism>
<name>A0A016SDP0_9BILA</name>
<dbReference type="Proteomes" id="UP000024635">
    <property type="component" value="Unassembled WGS sequence"/>
</dbReference>
<reference evidence="2" key="1">
    <citation type="journal article" date="2015" name="Nat. Genet.">
        <title>The genome and transcriptome of the zoonotic hookworm Ancylostoma ceylanicum identify infection-specific gene families.</title>
        <authorList>
            <person name="Schwarz E.M."/>
            <person name="Hu Y."/>
            <person name="Antoshechkin I."/>
            <person name="Miller M.M."/>
            <person name="Sternberg P.W."/>
            <person name="Aroian R.V."/>
        </authorList>
    </citation>
    <scope>NUCLEOTIDE SEQUENCE</scope>
    <source>
        <strain evidence="2">HY135</strain>
    </source>
</reference>
<protein>
    <submittedName>
        <fullName evidence="1">Uncharacterized protein</fullName>
    </submittedName>
</protein>
<proteinExistence type="predicted"/>
<evidence type="ECO:0000313" key="2">
    <source>
        <dbReference type="Proteomes" id="UP000024635"/>
    </source>
</evidence>
<dbReference type="AlphaFoldDB" id="A0A016SDP0"/>
<gene>
    <name evidence="1" type="primary">Acey_s0242.g3444</name>
    <name evidence="1" type="ORF">Y032_0242g3444</name>
</gene>